<evidence type="ECO:0000256" key="2">
    <source>
        <dbReference type="ARBA" id="ARBA00022737"/>
    </source>
</evidence>
<dbReference type="InterPro" id="IPR032675">
    <property type="entry name" value="LRR_dom_sf"/>
</dbReference>
<protein>
    <submittedName>
        <fullName evidence="3">Leucine rich repeat</fullName>
    </submittedName>
</protein>
<evidence type="ECO:0000313" key="3">
    <source>
        <dbReference type="EMBL" id="KAK9746175.1"/>
    </source>
</evidence>
<dbReference type="EMBL" id="JASPKY010000041">
    <property type="protein sequence ID" value="KAK9746175.1"/>
    <property type="molecule type" value="Genomic_DNA"/>
</dbReference>
<sequence length="195" mass="22889">MVIISLNLGHNYLKTIDDSWFENSFIEKLSLANNKIIRLQNYVFANIRRLDELDLMFNKIHIIEDSIGLSTITKLELAGNALNNLKFLQNVRPSFLDISFNTISYLDPDDIVWVDELVMDPNPWHCSCLRTFWKDKHQIVVSSSPIAVDKWNELFPVCVTSKQDYQCEYKLDGDILEVQDRYFEIVDYIKMQNFV</sequence>
<evidence type="ECO:0000313" key="4">
    <source>
        <dbReference type="Proteomes" id="UP001458880"/>
    </source>
</evidence>
<dbReference type="Gene3D" id="3.80.10.10">
    <property type="entry name" value="Ribonuclease Inhibitor"/>
    <property type="match status" value="1"/>
</dbReference>
<proteinExistence type="predicted"/>
<gene>
    <name evidence="3" type="ORF">QE152_g6212</name>
</gene>
<accession>A0AAW1MHH9</accession>
<dbReference type="PANTHER" id="PTHR45617">
    <property type="entry name" value="LEUCINE RICH REPEAT FAMILY PROTEIN"/>
    <property type="match status" value="1"/>
</dbReference>
<name>A0AAW1MHH9_POPJA</name>
<dbReference type="Pfam" id="PF13855">
    <property type="entry name" value="LRR_8"/>
    <property type="match status" value="1"/>
</dbReference>
<dbReference type="PANTHER" id="PTHR45617:SF172">
    <property type="entry name" value="LEUCINE-RICH REPEAT-CONTAINING PROTEIN 15-LIKE"/>
    <property type="match status" value="1"/>
</dbReference>
<dbReference type="InterPro" id="IPR001611">
    <property type="entry name" value="Leu-rich_rpt"/>
</dbReference>
<keyword evidence="1" id="KW-0433">Leucine-rich repeat</keyword>
<keyword evidence="2" id="KW-0677">Repeat</keyword>
<evidence type="ECO:0000256" key="1">
    <source>
        <dbReference type="ARBA" id="ARBA00022614"/>
    </source>
</evidence>
<keyword evidence="4" id="KW-1185">Reference proteome</keyword>
<organism evidence="3 4">
    <name type="scientific">Popillia japonica</name>
    <name type="common">Japanese beetle</name>
    <dbReference type="NCBI Taxonomy" id="7064"/>
    <lineage>
        <taxon>Eukaryota</taxon>
        <taxon>Metazoa</taxon>
        <taxon>Ecdysozoa</taxon>
        <taxon>Arthropoda</taxon>
        <taxon>Hexapoda</taxon>
        <taxon>Insecta</taxon>
        <taxon>Pterygota</taxon>
        <taxon>Neoptera</taxon>
        <taxon>Endopterygota</taxon>
        <taxon>Coleoptera</taxon>
        <taxon>Polyphaga</taxon>
        <taxon>Scarabaeiformia</taxon>
        <taxon>Scarabaeidae</taxon>
        <taxon>Rutelinae</taxon>
        <taxon>Popillia</taxon>
    </lineage>
</organism>
<dbReference type="PROSITE" id="PS51450">
    <property type="entry name" value="LRR"/>
    <property type="match status" value="1"/>
</dbReference>
<comment type="caution">
    <text evidence="3">The sequence shown here is derived from an EMBL/GenBank/DDBJ whole genome shotgun (WGS) entry which is preliminary data.</text>
</comment>
<dbReference type="AlphaFoldDB" id="A0AAW1MHH9"/>
<reference evidence="3 4" key="1">
    <citation type="journal article" date="2024" name="BMC Genomics">
        <title>De novo assembly and annotation of Popillia japonica's genome with initial clues to its potential as an invasive pest.</title>
        <authorList>
            <person name="Cucini C."/>
            <person name="Boschi S."/>
            <person name="Funari R."/>
            <person name="Cardaioli E."/>
            <person name="Iannotti N."/>
            <person name="Marturano G."/>
            <person name="Paoli F."/>
            <person name="Bruttini M."/>
            <person name="Carapelli A."/>
            <person name="Frati F."/>
            <person name="Nardi F."/>
        </authorList>
    </citation>
    <scope>NUCLEOTIDE SEQUENCE [LARGE SCALE GENOMIC DNA]</scope>
    <source>
        <strain evidence="3">DMR45628</strain>
    </source>
</reference>
<dbReference type="SUPFAM" id="SSF52058">
    <property type="entry name" value="L domain-like"/>
    <property type="match status" value="1"/>
</dbReference>
<dbReference type="Proteomes" id="UP001458880">
    <property type="component" value="Unassembled WGS sequence"/>
</dbReference>